<accession>A0A4Q8A9G4</accession>
<reference evidence="3 4" key="1">
    <citation type="submission" date="2019-02" db="EMBL/GenBank/DDBJ databases">
        <title>Sequencing the genomes of 1000 actinobacteria strains.</title>
        <authorList>
            <person name="Klenk H.-P."/>
        </authorList>
    </citation>
    <scope>NUCLEOTIDE SEQUENCE [LARGE SCALE GENOMIC DNA]</scope>
    <source>
        <strain evidence="3 4">DSM 17364</strain>
    </source>
</reference>
<evidence type="ECO:0000313" key="4">
    <source>
        <dbReference type="Proteomes" id="UP000292685"/>
    </source>
</evidence>
<evidence type="ECO:0000259" key="2">
    <source>
        <dbReference type="Pfam" id="PF01636"/>
    </source>
</evidence>
<keyword evidence="4" id="KW-1185">Reference proteome</keyword>
<keyword evidence="3" id="KW-0808">Transferase</keyword>
<dbReference type="Gene3D" id="3.90.1200.10">
    <property type="match status" value="1"/>
</dbReference>
<protein>
    <submittedName>
        <fullName evidence="3">Phosphotransferase family enzyme</fullName>
    </submittedName>
</protein>
<dbReference type="Pfam" id="PF01636">
    <property type="entry name" value="APH"/>
    <property type="match status" value="1"/>
</dbReference>
<dbReference type="OrthoDB" id="7842280at2"/>
<dbReference type="RefSeq" id="WP_130448814.1">
    <property type="nucleotide sequence ID" value="NZ_SHLA01000001.1"/>
</dbReference>
<dbReference type="Proteomes" id="UP000292685">
    <property type="component" value="Unassembled WGS sequence"/>
</dbReference>
<dbReference type="GO" id="GO:0016740">
    <property type="term" value="F:transferase activity"/>
    <property type="evidence" value="ECO:0007669"/>
    <property type="project" value="UniProtKB-KW"/>
</dbReference>
<evidence type="ECO:0000256" key="1">
    <source>
        <dbReference type="SAM" id="MobiDB-lite"/>
    </source>
</evidence>
<sequence>MTGTAGSHRQTPVPEYAGGLRIGRAWPRPDGTQDVEGYDGAGRLRAGTWHGAQTRLELLDFGRDAALPGLTDVLVPGAELLVHRAGRRAVVRSGDRYVKVLRRRRAAGVAAASTRLGDVVRAAGGASATVLETRSETVVFDTVPGLPLRSLAATEDLSRWREAWDAFADTWARIAGRTPAGGHVGGPALARHDAQAEADVVLTWAGHLRQHDPLRLGVGGLELFDRRARLVTRELLAGDDRLVLAHRDLHDEQVLYDPALGRIGLLDFDTAALAEPALDLGNLLAHLDLRHDQGLIGASARDAAREILLRLAGRCGVPPARLAAYEAASRVRLIGVYAFRPRWRGLARDWLRDG</sequence>
<dbReference type="AlphaFoldDB" id="A0A4Q8A9G4"/>
<gene>
    <name evidence="3" type="ORF">EV380_0255</name>
</gene>
<dbReference type="SUPFAM" id="SSF56112">
    <property type="entry name" value="Protein kinase-like (PK-like)"/>
    <property type="match status" value="1"/>
</dbReference>
<dbReference type="InterPro" id="IPR002575">
    <property type="entry name" value="Aminoglycoside_PTrfase"/>
</dbReference>
<feature type="region of interest" description="Disordered" evidence="1">
    <location>
        <begin position="1"/>
        <end position="31"/>
    </location>
</feature>
<evidence type="ECO:0000313" key="3">
    <source>
        <dbReference type="EMBL" id="RZU60710.1"/>
    </source>
</evidence>
<feature type="compositionally biased region" description="Polar residues" evidence="1">
    <location>
        <begin position="1"/>
        <end position="10"/>
    </location>
</feature>
<proteinExistence type="predicted"/>
<comment type="caution">
    <text evidence="3">The sequence shown here is derived from an EMBL/GenBank/DDBJ whole genome shotgun (WGS) entry which is preliminary data.</text>
</comment>
<organism evidence="3 4">
    <name type="scientific">Zhihengliuella halotolerans</name>
    <dbReference type="NCBI Taxonomy" id="370736"/>
    <lineage>
        <taxon>Bacteria</taxon>
        <taxon>Bacillati</taxon>
        <taxon>Actinomycetota</taxon>
        <taxon>Actinomycetes</taxon>
        <taxon>Micrococcales</taxon>
        <taxon>Micrococcaceae</taxon>
        <taxon>Zhihengliuella</taxon>
    </lineage>
</organism>
<dbReference type="InterPro" id="IPR011009">
    <property type="entry name" value="Kinase-like_dom_sf"/>
</dbReference>
<name>A0A4Q8A9G4_9MICC</name>
<feature type="domain" description="Aminoglycoside phosphotransferase" evidence="2">
    <location>
        <begin position="94"/>
        <end position="302"/>
    </location>
</feature>
<dbReference type="EMBL" id="SHLA01000001">
    <property type="protein sequence ID" value="RZU60710.1"/>
    <property type="molecule type" value="Genomic_DNA"/>
</dbReference>